<reference evidence="3" key="1">
    <citation type="submission" date="2020-07" db="EMBL/GenBank/DDBJ databases">
        <authorList>
            <person name="Tarantini F.S."/>
            <person name="Hong K.W."/>
            <person name="Chan K.G."/>
        </authorList>
    </citation>
    <scope>NUCLEOTIDE SEQUENCE</scope>
    <source>
        <strain evidence="3">32-07</strain>
    </source>
</reference>
<dbReference type="InterPro" id="IPR027417">
    <property type="entry name" value="P-loop_NTPase"/>
</dbReference>
<dbReference type="Pfam" id="PF25872">
    <property type="entry name" value="HTH_77"/>
    <property type="match status" value="1"/>
</dbReference>
<evidence type="ECO:0000259" key="2">
    <source>
        <dbReference type="PROSITE" id="PS50043"/>
    </source>
</evidence>
<dbReference type="InterPro" id="IPR011990">
    <property type="entry name" value="TPR-like_helical_dom_sf"/>
</dbReference>
<name>A0ABX8QPE7_9ACTN</name>
<protein>
    <submittedName>
        <fullName evidence="3">LuxR family transcriptional regulator</fullName>
    </submittedName>
</protein>
<dbReference type="InterPro" id="IPR058852">
    <property type="entry name" value="HTH_77"/>
</dbReference>
<dbReference type="SUPFAM" id="SSF52540">
    <property type="entry name" value="P-loop containing nucleoside triphosphate hydrolases"/>
    <property type="match status" value="1"/>
</dbReference>
<dbReference type="SMART" id="SM00421">
    <property type="entry name" value="HTH_LUXR"/>
    <property type="match status" value="1"/>
</dbReference>
<dbReference type="PRINTS" id="PR00364">
    <property type="entry name" value="DISEASERSIST"/>
</dbReference>
<feature type="domain" description="HTH luxR-type" evidence="2">
    <location>
        <begin position="707"/>
        <end position="772"/>
    </location>
</feature>
<dbReference type="Pfam" id="PF00196">
    <property type="entry name" value="GerE"/>
    <property type="match status" value="1"/>
</dbReference>
<dbReference type="Gene3D" id="1.10.10.10">
    <property type="entry name" value="Winged helix-like DNA-binding domain superfamily/Winged helix DNA-binding domain"/>
    <property type="match status" value="1"/>
</dbReference>
<dbReference type="RefSeq" id="WP_231333338.1">
    <property type="nucleotide sequence ID" value="NZ_CP059572.1"/>
</dbReference>
<dbReference type="InterPro" id="IPR049945">
    <property type="entry name" value="AAA_22"/>
</dbReference>
<sequence>MPTRRLELRSGRPPAELTSFVGRREELAELTRLLDRCRLVTLTGPGGVGKTRLTLRAAAAIGGSFRDGVAFADLSALHEPGLLTQAIGETLGLLDQSPATALDALVHHLADRDLLLVLDTCEHLVDSCAMLAEILLQNAPGLRIVATSRQPLDIPGEHSLVVAPLARPEPGCYDPELPCDSMTLFAERAAAVVPGWRLTKGNRPAVALLCHRLDGIPLAIELAAVQLRALSVEQIVERLDHRILQVRGRRSGLPRHQTLRAAIDWSHELCSPGERLLWARLSVFAADFDLDTAEQVCADDALPADRVFELIAGLVDKSVVLCVDREGAVRYRMLDIMREYGAYRLDEAGETEAVRARAFDRFAGAITEAAAALAGADQPRWLAWFRREQANVRDMIDYGVRRAGDDVLVRVLLGLGRIFALQGMIGEARHWSLRVIDGRDLGPGAAWTEVLALAGLLAALQDDLDPARDLLRRAERRAVAEDDPHGLGYVREVEGVAALCSGDLGEAAARLEEARDLHRRAGTADVLVPIADVFLAVTRTMAGEAAAAVRHADDAVRMTEAAGEQWCRSYGLCVRGLAVLTGGDAEAALADVRAGLRMKRDLGDRLGVALALDMAGCCLVALGDAVAGVRLLAASDWARDYTGTSMFGPQHALLREVYEQQAHLVLGDALFQATLEAGAGLDMETAVAEALGEGPPPPPPREPPRGGTAGQAALTPRENEIAALVAEGLTNRQIAERLVIAKRTVDSHLEHILAKLGFASRAQIAAWFTAIPAPRRSPGRSPT</sequence>
<dbReference type="PROSITE" id="PS50043">
    <property type="entry name" value="HTH_LUXR_2"/>
    <property type="match status" value="1"/>
</dbReference>
<dbReference type="SUPFAM" id="SSF48452">
    <property type="entry name" value="TPR-like"/>
    <property type="match status" value="1"/>
</dbReference>
<dbReference type="InterPro" id="IPR000792">
    <property type="entry name" value="Tscrpt_reg_LuxR_C"/>
</dbReference>
<dbReference type="Proteomes" id="UP001049518">
    <property type="component" value="Chromosome"/>
</dbReference>
<dbReference type="CDD" id="cd06170">
    <property type="entry name" value="LuxR_C_like"/>
    <property type="match status" value="1"/>
</dbReference>
<dbReference type="InterPro" id="IPR036388">
    <property type="entry name" value="WH-like_DNA-bd_sf"/>
</dbReference>
<dbReference type="Pfam" id="PF13401">
    <property type="entry name" value="AAA_22"/>
    <property type="match status" value="1"/>
</dbReference>
<keyword evidence="4" id="KW-1185">Reference proteome</keyword>
<proteinExistence type="predicted"/>
<dbReference type="EMBL" id="CP059572">
    <property type="protein sequence ID" value="QXJ20276.1"/>
    <property type="molecule type" value="Genomic_DNA"/>
</dbReference>
<gene>
    <name evidence="3" type="ORF">AGRA3207_000957</name>
</gene>
<organism evidence="3 4">
    <name type="scientific">Actinomadura graeca</name>
    <dbReference type="NCBI Taxonomy" id="2750812"/>
    <lineage>
        <taxon>Bacteria</taxon>
        <taxon>Bacillati</taxon>
        <taxon>Actinomycetota</taxon>
        <taxon>Actinomycetes</taxon>
        <taxon>Streptosporangiales</taxon>
        <taxon>Thermomonosporaceae</taxon>
        <taxon>Actinomadura</taxon>
    </lineage>
</organism>
<evidence type="ECO:0000313" key="4">
    <source>
        <dbReference type="Proteomes" id="UP001049518"/>
    </source>
</evidence>
<dbReference type="InterPro" id="IPR016032">
    <property type="entry name" value="Sig_transdc_resp-reg_C-effctor"/>
</dbReference>
<dbReference type="Gene3D" id="1.25.40.10">
    <property type="entry name" value="Tetratricopeptide repeat domain"/>
    <property type="match status" value="1"/>
</dbReference>
<evidence type="ECO:0000313" key="3">
    <source>
        <dbReference type="EMBL" id="QXJ20276.1"/>
    </source>
</evidence>
<feature type="region of interest" description="Disordered" evidence="1">
    <location>
        <begin position="690"/>
        <end position="711"/>
    </location>
</feature>
<accession>A0ABX8QPE7</accession>
<dbReference type="PRINTS" id="PR00038">
    <property type="entry name" value="HTHLUXR"/>
</dbReference>
<dbReference type="PANTHER" id="PTHR47691">
    <property type="entry name" value="REGULATOR-RELATED"/>
    <property type="match status" value="1"/>
</dbReference>
<dbReference type="Gene3D" id="3.40.50.300">
    <property type="entry name" value="P-loop containing nucleotide triphosphate hydrolases"/>
    <property type="match status" value="1"/>
</dbReference>
<evidence type="ECO:0000256" key="1">
    <source>
        <dbReference type="SAM" id="MobiDB-lite"/>
    </source>
</evidence>
<dbReference type="SUPFAM" id="SSF46894">
    <property type="entry name" value="C-terminal effector domain of the bipartite response regulators"/>
    <property type="match status" value="1"/>
</dbReference>
<dbReference type="PANTHER" id="PTHR47691:SF3">
    <property type="entry name" value="HTH-TYPE TRANSCRIPTIONAL REGULATOR RV0890C-RELATED"/>
    <property type="match status" value="1"/>
</dbReference>
<dbReference type="PROSITE" id="PS00622">
    <property type="entry name" value="HTH_LUXR_1"/>
    <property type="match status" value="1"/>
</dbReference>